<dbReference type="Pfam" id="PF13193">
    <property type="entry name" value="AMP-binding_C"/>
    <property type="match status" value="1"/>
</dbReference>
<dbReference type="InterPro" id="IPR020845">
    <property type="entry name" value="AMP-binding_CS"/>
</dbReference>
<dbReference type="AlphaFoldDB" id="A0AA41U7E0"/>
<dbReference type="InterPro" id="IPR050237">
    <property type="entry name" value="ATP-dep_AMP-bd_enzyme"/>
</dbReference>
<dbReference type="InterPro" id="IPR042099">
    <property type="entry name" value="ANL_N_sf"/>
</dbReference>
<sequence>MYLTQSLHRALQQRADKPMAICGDRMRTTREVADRVARLAGGMRALGVAPDDRVAVLALNSDRYHETFYAAWWIGAAVNPVNIRWSPAEISYALDDAGATVLFVDDAFLAHVPDLRAACPKLRVVVHCGDTVPPPGMVGYEALIADAEPVDDIRRGGDAVAALLYTGGTTGRPKGVMVSHQGLMTAAIGGQMCTGSAVADGVNLVAAPLFHIAAIYGWLGQNLMGGVHVFLPSFSPESVLEAIHKHRVTTLTLVPTMLQMVVDHPTRRDYDLSSVWTAGYGGSVIPEAVLTRALEAFPNGGLVQGYGMTETALISSLGREDHRTGGRLLRSAGRSTAQCEVRVIGADGCDLPPGATGEIVVRGDTIMLGYWNQPDETAATVRDGWMHTGDAGYLDEDGYLYVVDRVKDMIISGGENVYSAEVENVLAGHPAVAACAVIGLPDDKWGERVHAVVVLQTGARATEDEIRNHVRDRIAGYKAPRSVEFVESLPTSGAGKILKRDLREQRTSPTD</sequence>
<dbReference type="Gene3D" id="3.30.300.30">
    <property type="match status" value="1"/>
</dbReference>
<dbReference type="RefSeq" id="WP_235058752.1">
    <property type="nucleotide sequence ID" value="NZ_JAKFHA010000068.1"/>
</dbReference>
<dbReference type="InterPro" id="IPR000873">
    <property type="entry name" value="AMP-dep_synth/lig_dom"/>
</dbReference>
<dbReference type="SUPFAM" id="SSF56801">
    <property type="entry name" value="Acetyl-CoA synthetase-like"/>
    <property type="match status" value="1"/>
</dbReference>
<dbReference type="Proteomes" id="UP001165378">
    <property type="component" value="Unassembled WGS sequence"/>
</dbReference>
<accession>A0AA41U7E0</accession>
<feature type="domain" description="AMP-binding enzyme C-terminal" evidence="4">
    <location>
        <begin position="421"/>
        <end position="496"/>
    </location>
</feature>
<proteinExistence type="inferred from homology"/>
<evidence type="ECO:0000259" key="4">
    <source>
        <dbReference type="Pfam" id="PF13193"/>
    </source>
</evidence>
<name>A0AA41U7E0_9ACTN</name>
<keyword evidence="2 5" id="KW-0436">Ligase</keyword>
<evidence type="ECO:0000256" key="2">
    <source>
        <dbReference type="ARBA" id="ARBA00022598"/>
    </source>
</evidence>
<dbReference type="PROSITE" id="PS00455">
    <property type="entry name" value="AMP_BINDING"/>
    <property type="match status" value="1"/>
</dbReference>
<feature type="domain" description="AMP-dependent synthetase/ligase" evidence="3">
    <location>
        <begin position="8"/>
        <end position="371"/>
    </location>
</feature>
<protein>
    <submittedName>
        <fullName evidence="5">Long-chain fatty acid--CoA ligase</fullName>
    </submittedName>
</protein>
<evidence type="ECO:0000313" key="6">
    <source>
        <dbReference type="Proteomes" id="UP001165378"/>
    </source>
</evidence>
<dbReference type="EMBL" id="JAKFHA010000068">
    <property type="protein sequence ID" value="MCF2533957.1"/>
    <property type="molecule type" value="Genomic_DNA"/>
</dbReference>
<evidence type="ECO:0000313" key="5">
    <source>
        <dbReference type="EMBL" id="MCF2533957.1"/>
    </source>
</evidence>
<organism evidence="5 6">
    <name type="scientific">Yinghuangia soli</name>
    <dbReference type="NCBI Taxonomy" id="2908204"/>
    <lineage>
        <taxon>Bacteria</taxon>
        <taxon>Bacillati</taxon>
        <taxon>Actinomycetota</taxon>
        <taxon>Actinomycetes</taxon>
        <taxon>Kitasatosporales</taxon>
        <taxon>Streptomycetaceae</taxon>
        <taxon>Yinghuangia</taxon>
    </lineage>
</organism>
<dbReference type="PANTHER" id="PTHR43767">
    <property type="entry name" value="LONG-CHAIN-FATTY-ACID--COA LIGASE"/>
    <property type="match status" value="1"/>
</dbReference>
<dbReference type="PANTHER" id="PTHR43767:SF1">
    <property type="entry name" value="NONRIBOSOMAL PEPTIDE SYNTHASE PES1 (EUROFUNG)-RELATED"/>
    <property type="match status" value="1"/>
</dbReference>
<gene>
    <name evidence="5" type="ORF">LZ495_42995</name>
</gene>
<evidence type="ECO:0000256" key="1">
    <source>
        <dbReference type="ARBA" id="ARBA00006432"/>
    </source>
</evidence>
<comment type="caution">
    <text evidence="5">The sequence shown here is derived from an EMBL/GenBank/DDBJ whole genome shotgun (WGS) entry which is preliminary data.</text>
</comment>
<dbReference type="NCBIfam" id="NF004837">
    <property type="entry name" value="PRK06187.1"/>
    <property type="match status" value="1"/>
</dbReference>
<dbReference type="Pfam" id="PF00501">
    <property type="entry name" value="AMP-binding"/>
    <property type="match status" value="1"/>
</dbReference>
<dbReference type="InterPro" id="IPR045851">
    <property type="entry name" value="AMP-bd_C_sf"/>
</dbReference>
<dbReference type="CDD" id="cd17631">
    <property type="entry name" value="FACL_FadD13-like"/>
    <property type="match status" value="1"/>
</dbReference>
<dbReference type="FunFam" id="3.30.300.30:FF:000008">
    <property type="entry name" value="2,3-dihydroxybenzoate-AMP ligase"/>
    <property type="match status" value="1"/>
</dbReference>
<evidence type="ECO:0000259" key="3">
    <source>
        <dbReference type="Pfam" id="PF00501"/>
    </source>
</evidence>
<comment type="similarity">
    <text evidence="1">Belongs to the ATP-dependent AMP-binding enzyme family.</text>
</comment>
<dbReference type="GO" id="GO:0016878">
    <property type="term" value="F:acid-thiol ligase activity"/>
    <property type="evidence" value="ECO:0007669"/>
    <property type="project" value="UniProtKB-ARBA"/>
</dbReference>
<keyword evidence="6" id="KW-1185">Reference proteome</keyword>
<reference evidence="5" key="1">
    <citation type="submission" date="2022-01" db="EMBL/GenBank/DDBJ databases">
        <title>Genome-Based Taxonomic Classification of the Phylum Actinobacteria.</title>
        <authorList>
            <person name="Gao Y."/>
        </authorList>
    </citation>
    <scope>NUCLEOTIDE SEQUENCE</scope>
    <source>
        <strain evidence="5">KLBMP 8922</strain>
    </source>
</reference>
<dbReference type="InterPro" id="IPR025110">
    <property type="entry name" value="AMP-bd_C"/>
</dbReference>
<dbReference type="Gene3D" id="3.40.50.12780">
    <property type="entry name" value="N-terminal domain of ligase-like"/>
    <property type="match status" value="1"/>
</dbReference>